<comment type="caution">
    <text evidence="11">The sequence shown here is derived from an EMBL/GenBank/DDBJ whole genome shotgun (WGS) entry which is preliminary data.</text>
</comment>
<evidence type="ECO:0000256" key="1">
    <source>
        <dbReference type="ARBA" id="ARBA00004651"/>
    </source>
</evidence>
<dbReference type="PANTHER" id="PTHR30221">
    <property type="entry name" value="SMALL-CONDUCTANCE MECHANOSENSITIVE CHANNEL"/>
    <property type="match status" value="1"/>
</dbReference>
<dbReference type="InterPro" id="IPR049278">
    <property type="entry name" value="MS_channel_C"/>
</dbReference>
<comment type="caution">
    <text evidence="7">Lacks conserved residue(s) required for the propagation of feature annotation.</text>
</comment>
<dbReference type="InterPro" id="IPR011066">
    <property type="entry name" value="MscS_channel_C_sf"/>
</dbReference>
<dbReference type="Pfam" id="PF21088">
    <property type="entry name" value="MS_channel_1st"/>
    <property type="match status" value="1"/>
</dbReference>
<dbReference type="SUPFAM" id="SSF50182">
    <property type="entry name" value="Sm-like ribonucleoproteins"/>
    <property type="match status" value="1"/>
</dbReference>
<keyword evidence="3" id="KW-1003">Cell membrane</keyword>
<dbReference type="InterPro" id="IPR023408">
    <property type="entry name" value="MscS_beta-dom_sf"/>
</dbReference>
<comment type="similarity">
    <text evidence="2 7">Belongs to the MscS (TC 1.A.23) family.</text>
</comment>
<comment type="function">
    <text evidence="7">Mechanosensitive channel that participates in the regulation of osmotic pressure changes within the cell, opening in response to stretch forces in the membrane lipid bilayer, without the need for other proteins. Contributes to normal resistance to hypoosmotic shock. Forms an ion channel of 1.0 nanosiemens conductance with a slight preference for anions.</text>
</comment>
<dbReference type="GO" id="GO:0008381">
    <property type="term" value="F:mechanosensitive monoatomic ion channel activity"/>
    <property type="evidence" value="ECO:0007669"/>
    <property type="project" value="InterPro"/>
</dbReference>
<dbReference type="RefSeq" id="WP_094078135.1">
    <property type="nucleotide sequence ID" value="NZ_NBYO01000003.1"/>
</dbReference>
<evidence type="ECO:0000259" key="9">
    <source>
        <dbReference type="Pfam" id="PF21082"/>
    </source>
</evidence>
<dbReference type="Proteomes" id="UP000215405">
    <property type="component" value="Unassembled WGS sequence"/>
</dbReference>
<reference evidence="12" key="1">
    <citation type="journal article" date="2017" name="Int. J. Syst. Evol. Microbiol.">
        <title>Notoacmeibacter marinus gen. nov., sp. nov., isolated from the gut of a limpet and proposal of Notoacmeibacteraceae fam. nov. in the order Rhizobiales of the class Alphaproteobacteria.</title>
        <authorList>
            <person name="Huang Z."/>
            <person name="Guo F."/>
            <person name="Lai Q."/>
        </authorList>
    </citation>
    <scope>NUCLEOTIDE SEQUENCE [LARGE SCALE GENOMIC DNA]</scope>
    <source>
        <strain evidence="12">XMTR2A4</strain>
    </source>
</reference>
<evidence type="ECO:0000259" key="10">
    <source>
        <dbReference type="Pfam" id="PF21088"/>
    </source>
</evidence>
<dbReference type="InterPro" id="IPR045275">
    <property type="entry name" value="MscS_archaea/bacteria_type"/>
</dbReference>
<evidence type="ECO:0000259" key="8">
    <source>
        <dbReference type="Pfam" id="PF00924"/>
    </source>
</evidence>
<keyword evidence="4 7" id="KW-0812">Transmembrane</keyword>
<dbReference type="InterPro" id="IPR010920">
    <property type="entry name" value="LSM_dom_sf"/>
</dbReference>
<keyword evidence="5 7" id="KW-1133">Transmembrane helix</keyword>
<name>A0A231UTU1_9HYPH</name>
<organism evidence="11 12">
    <name type="scientific">Notoacmeibacter marinus</name>
    <dbReference type="NCBI Taxonomy" id="1876515"/>
    <lineage>
        <taxon>Bacteria</taxon>
        <taxon>Pseudomonadati</taxon>
        <taxon>Pseudomonadota</taxon>
        <taxon>Alphaproteobacteria</taxon>
        <taxon>Hyphomicrobiales</taxon>
        <taxon>Notoacmeibacteraceae</taxon>
        <taxon>Notoacmeibacter</taxon>
    </lineage>
</organism>
<protein>
    <recommendedName>
        <fullName evidence="7">Small-conductance mechanosensitive channel</fullName>
    </recommendedName>
</protein>
<keyword evidence="7" id="KW-0406">Ion transport</keyword>
<keyword evidence="7" id="KW-0813">Transport</keyword>
<comment type="subunit">
    <text evidence="7">Homoheptamer.</text>
</comment>
<dbReference type="SUPFAM" id="SSF82861">
    <property type="entry name" value="Mechanosensitive channel protein MscS (YggB), transmembrane region"/>
    <property type="match status" value="1"/>
</dbReference>
<feature type="domain" description="Mechanosensitive ion channel MscS" evidence="8">
    <location>
        <begin position="118"/>
        <end position="184"/>
    </location>
</feature>
<dbReference type="GO" id="GO:0005886">
    <property type="term" value="C:plasma membrane"/>
    <property type="evidence" value="ECO:0007669"/>
    <property type="project" value="UniProtKB-SubCell"/>
</dbReference>
<comment type="subcellular location">
    <subcellularLocation>
        <location evidence="7">Cell inner membrane</location>
        <topology evidence="7">Multi-pass membrane protein</topology>
    </subcellularLocation>
    <subcellularLocation>
        <location evidence="1">Cell membrane</location>
        <topology evidence="1">Multi-pass membrane protein</topology>
    </subcellularLocation>
</comment>
<dbReference type="InterPro" id="IPR049142">
    <property type="entry name" value="MS_channel_1st"/>
</dbReference>
<gene>
    <name evidence="11" type="ORF">B7H23_14425</name>
</gene>
<dbReference type="SUPFAM" id="SSF82689">
    <property type="entry name" value="Mechanosensitive channel protein MscS (YggB), C-terminal domain"/>
    <property type="match status" value="1"/>
</dbReference>
<proteinExistence type="inferred from homology"/>
<dbReference type="Pfam" id="PF05552">
    <property type="entry name" value="MS_channel_1st_1"/>
    <property type="match status" value="1"/>
</dbReference>
<evidence type="ECO:0000256" key="2">
    <source>
        <dbReference type="ARBA" id="ARBA00008017"/>
    </source>
</evidence>
<accession>A0A231UTU1</accession>
<feature type="domain" description="Mechanosensitive ion channel transmembrane helices 2/3" evidence="10">
    <location>
        <begin position="76"/>
        <end position="116"/>
    </location>
</feature>
<dbReference type="PANTHER" id="PTHR30221:SF1">
    <property type="entry name" value="SMALL-CONDUCTANCE MECHANOSENSITIVE CHANNEL"/>
    <property type="match status" value="1"/>
</dbReference>
<dbReference type="InterPro" id="IPR006685">
    <property type="entry name" value="MscS_channel_2nd"/>
</dbReference>
<dbReference type="Pfam" id="PF00924">
    <property type="entry name" value="MS_channel_2nd"/>
    <property type="match status" value="1"/>
</dbReference>
<dbReference type="Gene3D" id="3.30.70.100">
    <property type="match status" value="1"/>
</dbReference>
<dbReference type="InterPro" id="IPR011014">
    <property type="entry name" value="MscS_channel_TM-2"/>
</dbReference>
<evidence type="ECO:0000256" key="4">
    <source>
        <dbReference type="ARBA" id="ARBA00022692"/>
    </source>
</evidence>
<dbReference type="InterPro" id="IPR008910">
    <property type="entry name" value="MSC_TM_helix"/>
</dbReference>
<evidence type="ECO:0000256" key="5">
    <source>
        <dbReference type="ARBA" id="ARBA00022989"/>
    </source>
</evidence>
<evidence type="ECO:0000313" key="12">
    <source>
        <dbReference type="Proteomes" id="UP000215405"/>
    </source>
</evidence>
<evidence type="ECO:0000313" key="11">
    <source>
        <dbReference type="EMBL" id="OXS99357.1"/>
    </source>
</evidence>
<keyword evidence="12" id="KW-1185">Reference proteome</keyword>
<evidence type="ECO:0000256" key="6">
    <source>
        <dbReference type="ARBA" id="ARBA00023136"/>
    </source>
</evidence>
<keyword evidence="6 7" id="KW-0472">Membrane</keyword>
<feature type="domain" description="Mechanosensitive ion channel MscS C-terminal" evidence="9">
    <location>
        <begin position="192"/>
        <end position="272"/>
    </location>
</feature>
<sequence>MEDLTQQVASEVTSAIDDATGELTTLVAEYAFSVVGAILILIFGWIFAKVLERWTRSGLSAFKHMDATLTRFLSKTVRYVVLAFVITTVLSQFGVQTTSIIAALGAAGLAIGLALQGTLQNVAAGIMLLVLRPLKVGELVEVGDVTGVVEEIGLFTTEMKRLDGLYLMVPNSEIWNKPITNFHRNNIRRGDLNIGIAYTDSADTAIAIMRGVIERDDRVLSDPEPYYYVHSLGDNAVAVEARYWTLTPDYWDTLNEMRKLVKERFDAEGISIPFPQRDLHLITGQNGATLPIAGGREALPDESRS</sequence>
<keyword evidence="7" id="KW-0997">Cell inner membrane</keyword>
<keyword evidence="7" id="KW-0407">Ion channel</keyword>
<feature type="transmembrane region" description="Helical" evidence="7">
    <location>
        <begin position="30"/>
        <end position="51"/>
    </location>
</feature>
<dbReference type="AlphaFoldDB" id="A0A231UTU1"/>
<feature type="transmembrane region" description="Helical" evidence="7">
    <location>
        <begin position="72"/>
        <end position="94"/>
    </location>
</feature>
<evidence type="ECO:0000256" key="3">
    <source>
        <dbReference type="ARBA" id="ARBA00022475"/>
    </source>
</evidence>
<dbReference type="EMBL" id="NBYO01000003">
    <property type="protein sequence ID" value="OXS99357.1"/>
    <property type="molecule type" value="Genomic_DNA"/>
</dbReference>
<dbReference type="Pfam" id="PF21082">
    <property type="entry name" value="MS_channel_3rd"/>
    <property type="match status" value="1"/>
</dbReference>
<evidence type="ECO:0000256" key="7">
    <source>
        <dbReference type="RuleBase" id="RU369025"/>
    </source>
</evidence>
<dbReference type="Gene3D" id="2.30.30.60">
    <property type="match status" value="1"/>
</dbReference>
<dbReference type="Gene3D" id="1.10.287.1260">
    <property type="match status" value="1"/>
</dbReference>